<feature type="region of interest" description="Disordered" evidence="9">
    <location>
        <begin position="187"/>
        <end position="217"/>
    </location>
</feature>
<dbReference type="GO" id="GO:0004674">
    <property type="term" value="F:protein serine/threonine kinase activity"/>
    <property type="evidence" value="ECO:0007669"/>
    <property type="project" value="UniProtKB-KW"/>
</dbReference>
<evidence type="ECO:0000313" key="11">
    <source>
        <dbReference type="EMBL" id="SMQ44852.1"/>
    </source>
</evidence>
<keyword evidence="2" id="KW-0723">Serine/threonine-protein kinase</keyword>
<dbReference type="Gene3D" id="1.10.510.10">
    <property type="entry name" value="Transferase(Phosphotransferase) domain 1"/>
    <property type="match status" value="1"/>
</dbReference>
<proteinExistence type="predicted"/>
<keyword evidence="6" id="KW-0067">ATP-binding</keyword>
<evidence type="ECO:0000256" key="1">
    <source>
        <dbReference type="ARBA" id="ARBA00012513"/>
    </source>
</evidence>
<dbReference type="PROSITE" id="PS50011">
    <property type="entry name" value="PROTEIN_KINASE_DOM"/>
    <property type="match status" value="1"/>
</dbReference>
<keyword evidence="5 11" id="KW-0418">Kinase</keyword>
<dbReference type="InterPro" id="IPR008271">
    <property type="entry name" value="Ser/Thr_kinase_AS"/>
</dbReference>
<comment type="catalytic activity">
    <reaction evidence="8">
        <text>L-seryl-[protein] + ATP = O-phospho-L-seryl-[protein] + ADP + H(+)</text>
        <dbReference type="Rhea" id="RHEA:17989"/>
        <dbReference type="Rhea" id="RHEA-COMP:9863"/>
        <dbReference type="Rhea" id="RHEA-COMP:11604"/>
        <dbReference type="ChEBI" id="CHEBI:15378"/>
        <dbReference type="ChEBI" id="CHEBI:29999"/>
        <dbReference type="ChEBI" id="CHEBI:30616"/>
        <dbReference type="ChEBI" id="CHEBI:83421"/>
        <dbReference type="ChEBI" id="CHEBI:456216"/>
        <dbReference type="EC" id="2.7.11.1"/>
    </reaction>
</comment>
<evidence type="ECO:0000256" key="9">
    <source>
        <dbReference type="SAM" id="MobiDB-lite"/>
    </source>
</evidence>
<dbReference type="CDD" id="cd05579">
    <property type="entry name" value="STKc_MAST_like"/>
    <property type="match status" value="1"/>
</dbReference>
<reference evidence="11" key="1">
    <citation type="submission" date="2017-05" db="EMBL/GenBank/DDBJ databases">
        <authorList>
            <person name="Song R."/>
            <person name="Chenine A.L."/>
            <person name="Ruprecht R.M."/>
        </authorList>
    </citation>
    <scope>NUCLEOTIDE SEQUENCE</scope>
</reference>
<evidence type="ECO:0000256" key="7">
    <source>
        <dbReference type="ARBA" id="ARBA00047899"/>
    </source>
</evidence>
<dbReference type="Pfam" id="PF00069">
    <property type="entry name" value="Pkinase"/>
    <property type="match status" value="2"/>
</dbReference>
<dbReference type="GO" id="GO:0035556">
    <property type="term" value="P:intracellular signal transduction"/>
    <property type="evidence" value="ECO:0007669"/>
    <property type="project" value="TreeGrafter"/>
</dbReference>
<protein>
    <recommendedName>
        <fullName evidence="1">non-specific serine/threonine protein kinase</fullName>
        <ecNumber evidence="1">2.7.11.1</ecNumber>
    </recommendedName>
</protein>
<organism evidence="11">
    <name type="scientific">Blastocladiella emersonii</name>
    <name type="common">Aquatic fungus</name>
    <dbReference type="NCBI Taxonomy" id="4808"/>
    <lineage>
        <taxon>Eukaryota</taxon>
        <taxon>Fungi</taxon>
        <taxon>Fungi incertae sedis</taxon>
        <taxon>Blastocladiomycota</taxon>
        <taxon>Blastocladiomycetes</taxon>
        <taxon>Blastocladiales</taxon>
        <taxon>Blastocladiaceae</taxon>
        <taxon>Blastocladiella</taxon>
    </lineage>
</organism>
<dbReference type="Gene3D" id="3.30.200.20">
    <property type="entry name" value="Phosphorylase Kinase, domain 1"/>
    <property type="match status" value="1"/>
</dbReference>
<dbReference type="SMART" id="SM00220">
    <property type="entry name" value="S_TKc"/>
    <property type="match status" value="1"/>
</dbReference>
<dbReference type="EMBL" id="LT853632">
    <property type="protein sequence ID" value="SMQ44852.1"/>
    <property type="molecule type" value="Genomic_DNA"/>
</dbReference>
<evidence type="ECO:0000256" key="3">
    <source>
        <dbReference type="ARBA" id="ARBA00022679"/>
    </source>
</evidence>
<dbReference type="InterPro" id="IPR011009">
    <property type="entry name" value="Kinase-like_dom_sf"/>
</dbReference>
<dbReference type="PANTHER" id="PTHR24356:SF1">
    <property type="entry name" value="SERINE_THREONINE-PROTEIN KINASE GREATWALL"/>
    <property type="match status" value="1"/>
</dbReference>
<feature type="region of interest" description="Disordered" evidence="9">
    <location>
        <begin position="306"/>
        <end position="344"/>
    </location>
</feature>
<dbReference type="InterPro" id="IPR000719">
    <property type="entry name" value="Prot_kinase_dom"/>
</dbReference>
<evidence type="ECO:0000259" key="10">
    <source>
        <dbReference type="PROSITE" id="PS50011"/>
    </source>
</evidence>
<keyword evidence="3" id="KW-0808">Transferase</keyword>
<dbReference type="SUPFAM" id="SSF56112">
    <property type="entry name" value="Protein kinase-like (PK-like)"/>
    <property type="match status" value="1"/>
</dbReference>
<comment type="catalytic activity">
    <reaction evidence="7">
        <text>L-threonyl-[protein] + ATP = O-phospho-L-threonyl-[protein] + ADP + H(+)</text>
        <dbReference type="Rhea" id="RHEA:46608"/>
        <dbReference type="Rhea" id="RHEA-COMP:11060"/>
        <dbReference type="Rhea" id="RHEA-COMP:11605"/>
        <dbReference type="ChEBI" id="CHEBI:15378"/>
        <dbReference type="ChEBI" id="CHEBI:30013"/>
        <dbReference type="ChEBI" id="CHEBI:30616"/>
        <dbReference type="ChEBI" id="CHEBI:61977"/>
        <dbReference type="ChEBI" id="CHEBI:456216"/>
        <dbReference type="EC" id="2.7.11.1"/>
    </reaction>
</comment>
<dbReference type="GO" id="GO:0005524">
    <property type="term" value="F:ATP binding"/>
    <property type="evidence" value="ECO:0007669"/>
    <property type="project" value="UniProtKB-KW"/>
</dbReference>
<evidence type="ECO:0000256" key="4">
    <source>
        <dbReference type="ARBA" id="ARBA00022741"/>
    </source>
</evidence>
<accession>A0A238HJC3</accession>
<dbReference type="GO" id="GO:0005634">
    <property type="term" value="C:nucleus"/>
    <property type="evidence" value="ECO:0007669"/>
    <property type="project" value="TreeGrafter"/>
</dbReference>
<gene>
    <name evidence="11" type="primary">Rim15-like</name>
</gene>
<evidence type="ECO:0000256" key="6">
    <source>
        <dbReference type="ARBA" id="ARBA00022840"/>
    </source>
</evidence>
<sequence length="382" mass="41860">MSIPSINDFEFLKPISKGAFGRVYLARKKTTGDLFAIKILKKDDMIRKNMVSHVMAERRALALANTPFIVRLYYAFASANYLFLVMEYMIGGDLSSLLAVYGQFEPPMAAIYTAEMALALEYLHAHGITHRDVKPDNVLIDRKGHIKLTDFGLARISVKDQDEFPANGSGAGGAAEKPAEPFRSLGRRSLARPGNTSPNGATADPAKPATLKRGSNREDCLGTPDYLAPELLLGVGHDTRVDWWALGVCLFEFLCGYPPFTDETPELIFRNILNHHIQWPEPGTLPADAHDLITKLLEPDPKKRFHARDLKAHPPEGVSKSGGDGGGPGSDTSGSHSQTTLERRIQAEGQFDAFLFKNVETLETLNEAEAAVVNDDEGDGDE</sequence>
<keyword evidence="4" id="KW-0547">Nucleotide-binding</keyword>
<name>A0A238HJC3_BLAEM</name>
<feature type="domain" description="Protein kinase" evidence="10">
    <location>
        <begin position="9"/>
        <end position="316"/>
    </location>
</feature>
<dbReference type="InterPro" id="IPR050236">
    <property type="entry name" value="Ser_Thr_kinase_AGC"/>
</dbReference>
<dbReference type="FunFam" id="3.30.200.20:FF:000550">
    <property type="entry name" value="Serine/threonine-protein kinase greatwall"/>
    <property type="match status" value="1"/>
</dbReference>
<dbReference type="PROSITE" id="PS00108">
    <property type="entry name" value="PROTEIN_KINASE_ST"/>
    <property type="match status" value="1"/>
</dbReference>
<feature type="compositionally biased region" description="Gly residues" evidence="9">
    <location>
        <begin position="320"/>
        <end position="329"/>
    </location>
</feature>
<evidence type="ECO:0000256" key="5">
    <source>
        <dbReference type="ARBA" id="ARBA00022777"/>
    </source>
</evidence>
<dbReference type="AlphaFoldDB" id="A0A238HJC3"/>
<evidence type="ECO:0000256" key="2">
    <source>
        <dbReference type="ARBA" id="ARBA00022527"/>
    </source>
</evidence>
<evidence type="ECO:0000256" key="8">
    <source>
        <dbReference type="ARBA" id="ARBA00048679"/>
    </source>
</evidence>
<dbReference type="PANTHER" id="PTHR24356">
    <property type="entry name" value="SERINE/THREONINE-PROTEIN KINASE"/>
    <property type="match status" value="1"/>
</dbReference>
<dbReference type="EC" id="2.7.11.1" evidence="1"/>